<accession>A0A7S3LFX3</accession>
<sequence>MYGSKSLHISPRPFPPTPLYIYSSPTPWIVGTCDDQCDLSGCDSIPIPDGANTCKGKKCTKEWCAGGQVCPSDVPFQCMDGSARFGCSMDQYAWTFKSSYTTCTGCCDTSTCE</sequence>
<organism evidence="1">
    <name type="scientific">Amphora coffeiformis</name>
    <dbReference type="NCBI Taxonomy" id="265554"/>
    <lineage>
        <taxon>Eukaryota</taxon>
        <taxon>Sar</taxon>
        <taxon>Stramenopiles</taxon>
        <taxon>Ochrophyta</taxon>
        <taxon>Bacillariophyta</taxon>
        <taxon>Bacillariophyceae</taxon>
        <taxon>Bacillariophycidae</taxon>
        <taxon>Thalassiophysales</taxon>
        <taxon>Catenulaceae</taxon>
        <taxon>Amphora</taxon>
    </lineage>
</organism>
<protein>
    <submittedName>
        <fullName evidence="1">Uncharacterized protein</fullName>
    </submittedName>
</protein>
<dbReference type="EMBL" id="HBIM01024624">
    <property type="protein sequence ID" value="CAE0421627.1"/>
    <property type="molecule type" value="Transcribed_RNA"/>
</dbReference>
<evidence type="ECO:0000313" key="1">
    <source>
        <dbReference type="EMBL" id="CAE0421627.1"/>
    </source>
</evidence>
<reference evidence="1" key="1">
    <citation type="submission" date="2021-01" db="EMBL/GenBank/DDBJ databases">
        <authorList>
            <person name="Corre E."/>
            <person name="Pelletier E."/>
            <person name="Niang G."/>
            <person name="Scheremetjew M."/>
            <person name="Finn R."/>
            <person name="Kale V."/>
            <person name="Holt S."/>
            <person name="Cochrane G."/>
            <person name="Meng A."/>
            <person name="Brown T."/>
            <person name="Cohen L."/>
        </authorList>
    </citation>
    <scope>NUCLEOTIDE SEQUENCE</scope>
    <source>
        <strain evidence="1">CCMP127</strain>
    </source>
</reference>
<dbReference type="AlphaFoldDB" id="A0A7S3LFX3"/>
<name>A0A7S3LFX3_9STRA</name>
<gene>
    <name evidence="1" type="ORF">ACOF00016_LOCUS18264</name>
</gene>
<proteinExistence type="predicted"/>